<feature type="coiled-coil region" evidence="1">
    <location>
        <begin position="485"/>
        <end position="512"/>
    </location>
</feature>
<dbReference type="GO" id="GO:0006302">
    <property type="term" value="P:double-strand break repair"/>
    <property type="evidence" value="ECO:0007669"/>
    <property type="project" value="InterPro"/>
</dbReference>
<dbReference type="KEGG" id="dmr:Deima_1612"/>
<reference evidence="3 4" key="1">
    <citation type="journal article" date="2011" name="Stand. Genomic Sci.">
        <title>Complete genome sequence of Deinococcus maricopensis type strain (LB-34).</title>
        <authorList>
            <person name="Pukall R."/>
            <person name="Zeytun A."/>
            <person name="Lucas S."/>
            <person name="Lapidus A."/>
            <person name="Hammon N."/>
            <person name="Deshpande S."/>
            <person name="Nolan M."/>
            <person name="Cheng J.F."/>
            <person name="Pitluck S."/>
            <person name="Liolios K."/>
            <person name="Pagani I."/>
            <person name="Mikhailova N."/>
            <person name="Ivanova N."/>
            <person name="Mavromatis K."/>
            <person name="Pati A."/>
            <person name="Tapia R."/>
            <person name="Han C."/>
            <person name="Goodwin L."/>
            <person name="Chen A."/>
            <person name="Palaniappan K."/>
            <person name="Land M."/>
            <person name="Hauser L."/>
            <person name="Chang Y.J."/>
            <person name="Jeffries C.D."/>
            <person name="Brambilla E.M."/>
            <person name="Rohde M."/>
            <person name="Goker M."/>
            <person name="Detter J.C."/>
            <person name="Woyke T."/>
            <person name="Bristow J."/>
            <person name="Eisen J.A."/>
            <person name="Markowitz V."/>
            <person name="Hugenholtz P."/>
            <person name="Kyrpides N.C."/>
            <person name="Klenk H.P."/>
        </authorList>
    </citation>
    <scope>NUCLEOTIDE SEQUENCE [LARGE SCALE GENOMIC DNA]</scope>
    <source>
        <strain evidence="4">DSM 21211 / LMG 22137 / NRRL B-23946 / LB-34</strain>
    </source>
</reference>
<dbReference type="InterPro" id="IPR027417">
    <property type="entry name" value="P-loop_NTPase"/>
</dbReference>
<dbReference type="Gene3D" id="3.40.50.300">
    <property type="entry name" value="P-loop containing nucleotide triphosphate hydrolases"/>
    <property type="match status" value="2"/>
</dbReference>
<dbReference type="RefSeq" id="WP_013556766.1">
    <property type="nucleotide sequence ID" value="NC_014958.1"/>
</dbReference>
<dbReference type="GO" id="GO:0016887">
    <property type="term" value="F:ATP hydrolysis activity"/>
    <property type="evidence" value="ECO:0007669"/>
    <property type="project" value="InterPro"/>
</dbReference>
<evidence type="ECO:0000313" key="4">
    <source>
        <dbReference type="Proteomes" id="UP000008635"/>
    </source>
</evidence>
<feature type="domain" description="Rad50/SbcC-type AAA" evidence="2">
    <location>
        <begin position="5"/>
        <end position="157"/>
    </location>
</feature>
<dbReference type="PANTHER" id="PTHR32114">
    <property type="entry name" value="ABC TRANSPORTER ABCH.3"/>
    <property type="match status" value="1"/>
</dbReference>
<dbReference type="PANTHER" id="PTHR32114:SF2">
    <property type="entry name" value="ABC TRANSPORTER ABCH.3"/>
    <property type="match status" value="1"/>
</dbReference>
<protein>
    <submittedName>
        <fullName evidence="3">SMC domain protein</fullName>
    </submittedName>
</protein>
<sequence>MRPLRLTVQGFMPFRQHADVDFSDMELYAIQGQTGSGKSALLDAMTFALYGSTPRLGARGLDALISQGERGLAVSFEFESGGETYRVARTHGRKQAEREVRFERLVDGRFVSLAENKKAQIQEHITRAVGLDYDAFTRAILLPQGQFDRFLRGSGRERQELLGALMNMEHVRRMAEYAGAKRSGLAHELAARNALLDGEYRDLSDDVIAAWDAERDAALADAERLGQDRERLNATLAHERTREGWHADLNRARARLRDLRTRTPDVQAGAQRAERARSVAGLLPLLDTLARAEEGVRRAGQAVEARTAEAQRAAAQLTAAQDAFQRADGAANLIPEWEARADALRDAERDARLLRQYGGTPDLTHTHPLAWDEDAYLRARDAATRLDVLKRERTEITAERAGLNAQATRLQTEEALQAQQLAELERVKDEGVRVKGALDAAQARLLAARERAGLAAHRAHLHVGQPCPLCEQTVRALPSGPLEDLGALTAEVSALEATRDRLRERFADLRAGTRERDARLKREHAEYTDWTAAVDAREREAQQQAATLTGDPHDDARRILTGLARTVRAAGGDPAGARRALLNQIAGARTALDAARADLSAAQTATATATATLDAARVTLGDREAERAHVHHDATAALTRLNLTADAARATALPDAEITRLEGAARTHAADLERLHAEERDLLGKLGDAPFDPAHLRQLERDLADLDGRIRAVRERAGALGEQVRAGREKLARKRDLEREAARLSRDLDTWTALTNALKTNEFQQYLLQEVEQQLLARAGELLFEISDGRYRLVLDGTEYSVQDLWNAGETRGVKTLSGGETFLASLALAIALSDYLAGTRVLGALFLDEGFGTLDPQALDAVAGALENLRTQGRMVGVITHVDSLSERLPARFLVTKSVAGSNVQKVEG</sequence>
<dbReference type="STRING" id="709986.Deima_1612"/>
<dbReference type="Proteomes" id="UP000008635">
    <property type="component" value="Chromosome"/>
</dbReference>
<dbReference type="HOGENOM" id="CLU_004785_1_2_0"/>
<evidence type="ECO:0000256" key="1">
    <source>
        <dbReference type="SAM" id="Coils"/>
    </source>
</evidence>
<dbReference type="SUPFAM" id="SSF52540">
    <property type="entry name" value="P-loop containing nucleoside triphosphate hydrolases"/>
    <property type="match status" value="1"/>
</dbReference>
<gene>
    <name evidence="3" type="ordered locus">Deima_1612</name>
</gene>
<dbReference type="Pfam" id="PF13476">
    <property type="entry name" value="AAA_23"/>
    <property type="match status" value="1"/>
</dbReference>
<feature type="coiled-coil region" evidence="1">
    <location>
        <begin position="696"/>
        <end position="754"/>
    </location>
</feature>
<evidence type="ECO:0000259" key="2">
    <source>
        <dbReference type="Pfam" id="PF13476"/>
    </source>
</evidence>
<dbReference type="AlphaFoldDB" id="E8U872"/>
<keyword evidence="1" id="KW-0175">Coiled coil</keyword>
<dbReference type="InterPro" id="IPR038729">
    <property type="entry name" value="Rad50/SbcC_AAA"/>
</dbReference>
<name>E8U872_DEIML</name>
<proteinExistence type="predicted"/>
<feature type="coiled-coil region" evidence="1">
    <location>
        <begin position="379"/>
        <end position="430"/>
    </location>
</feature>
<dbReference type="Pfam" id="PF13558">
    <property type="entry name" value="SbcC_Walker_B"/>
    <property type="match status" value="1"/>
</dbReference>
<reference evidence="4" key="2">
    <citation type="submission" date="2011-01" db="EMBL/GenBank/DDBJ databases">
        <title>The complete genome of Deinococcus maricopensis DSM 21211.</title>
        <authorList>
            <consortium name="US DOE Joint Genome Institute (JGI-PGF)"/>
            <person name="Lucas S."/>
            <person name="Copeland A."/>
            <person name="Lapidus A."/>
            <person name="Goodwin L."/>
            <person name="Pitluck S."/>
            <person name="Kyrpides N."/>
            <person name="Mavromatis K."/>
            <person name="Pagani I."/>
            <person name="Ivanova N."/>
            <person name="Ovchinnikova G."/>
            <person name="Zeytun A."/>
            <person name="Detter J.C."/>
            <person name="Han C."/>
            <person name="Land M."/>
            <person name="Hauser L."/>
            <person name="Markowitz V."/>
            <person name="Cheng J.-F."/>
            <person name="Hugenholtz P."/>
            <person name="Woyke T."/>
            <person name="Wu D."/>
            <person name="Pukall R."/>
            <person name="Gehrich-Schroeter G."/>
            <person name="Brambilla E."/>
            <person name="Klenk H.-P."/>
            <person name="Eisen J.A."/>
        </authorList>
    </citation>
    <scope>NUCLEOTIDE SEQUENCE [LARGE SCALE GENOMIC DNA]</scope>
    <source>
        <strain evidence="4">DSM 21211 / LMG 22137 / NRRL B-23946 / LB-34</strain>
    </source>
</reference>
<dbReference type="eggNOG" id="COG0419">
    <property type="taxonomic scope" value="Bacteria"/>
</dbReference>
<dbReference type="OrthoDB" id="9795626at2"/>
<evidence type="ECO:0000313" key="3">
    <source>
        <dbReference type="EMBL" id="ADV67261.1"/>
    </source>
</evidence>
<dbReference type="EMBL" id="CP002454">
    <property type="protein sequence ID" value="ADV67261.1"/>
    <property type="molecule type" value="Genomic_DNA"/>
</dbReference>
<organism evidence="3 4">
    <name type="scientific">Deinococcus maricopensis (strain DSM 21211 / LMG 22137 / NRRL B-23946 / LB-34)</name>
    <dbReference type="NCBI Taxonomy" id="709986"/>
    <lineage>
        <taxon>Bacteria</taxon>
        <taxon>Thermotogati</taxon>
        <taxon>Deinococcota</taxon>
        <taxon>Deinococci</taxon>
        <taxon>Deinococcales</taxon>
        <taxon>Deinococcaceae</taxon>
        <taxon>Deinococcus</taxon>
    </lineage>
</organism>
<keyword evidence="4" id="KW-1185">Reference proteome</keyword>
<accession>E8U872</accession>